<dbReference type="Pfam" id="PF13581">
    <property type="entry name" value="HATPase_c_2"/>
    <property type="match status" value="1"/>
</dbReference>
<gene>
    <name evidence="3" type="ORF">CCAX7_50120</name>
</gene>
<dbReference type="Gene3D" id="3.30.565.10">
    <property type="entry name" value="Histidine kinase-like ATPase, C-terminal domain"/>
    <property type="match status" value="1"/>
</dbReference>
<evidence type="ECO:0000256" key="1">
    <source>
        <dbReference type="ARBA" id="ARBA00022527"/>
    </source>
</evidence>
<organism evidence="3 4">
    <name type="scientific">Capsulimonas corticalis</name>
    <dbReference type="NCBI Taxonomy" id="2219043"/>
    <lineage>
        <taxon>Bacteria</taxon>
        <taxon>Bacillati</taxon>
        <taxon>Armatimonadota</taxon>
        <taxon>Armatimonadia</taxon>
        <taxon>Capsulimonadales</taxon>
        <taxon>Capsulimonadaceae</taxon>
        <taxon>Capsulimonas</taxon>
    </lineage>
</organism>
<feature type="domain" description="Histidine kinase/HSP90-like ATPase" evidence="2">
    <location>
        <begin position="27"/>
        <end position="140"/>
    </location>
</feature>
<dbReference type="PANTHER" id="PTHR35526">
    <property type="entry name" value="ANTI-SIGMA-F FACTOR RSBW-RELATED"/>
    <property type="match status" value="1"/>
</dbReference>
<dbReference type="CDD" id="cd16936">
    <property type="entry name" value="HATPase_RsbW-like"/>
    <property type="match status" value="1"/>
</dbReference>
<dbReference type="KEGG" id="ccot:CCAX7_50120"/>
<name>A0A402CPL6_9BACT</name>
<dbReference type="InterPro" id="IPR036890">
    <property type="entry name" value="HATPase_C_sf"/>
</dbReference>
<sequence>MGNFESPKNIGPVYPLNQRGLLMERQFPADARIVPQARHEALALCSASGISDDDCAELDLALGEALANAVRHGGSDDLVCLAVWKYNGNLILKVHNGGPGFDPPKPPYPMPMSFSATSGRGLPLMETLTDAMIVCRGDAEEGGSSTYLVKHIPTT</sequence>
<accession>A0A402CPL6</accession>
<evidence type="ECO:0000259" key="2">
    <source>
        <dbReference type="Pfam" id="PF13581"/>
    </source>
</evidence>
<keyword evidence="1" id="KW-0418">Kinase</keyword>
<evidence type="ECO:0000313" key="4">
    <source>
        <dbReference type="Proteomes" id="UP000287394"/>
    </source>
</evidence>
<evidence type="ECO:0000313" key="3">
    <source>
        <dbReference type="EMBL" id="BDI32961.1"/>
    </source>
</evidence>
<dbReference type="InterPro" id="IPR050267">
    <property type="entry name" value="Anti-sigma-factor_SerPK"/>
</dbReference>
<proteinExistence type="predicted"/>
<dbReference type="Proteomes" id="UP000287394">
    <property type="component" value="Chromosome"/>
</dbReference>
<keyword evidence="1" id="KW-0808">Transferase</keyword>
<dbReference type="EMBL" id="AP025739">
    <property type="protein sequence ID" value="BDI32961.1"/>
    <property type="molecule type" value="Genomic_DNA"/>
</dbReference>
<dbReference type="SUPFAM" id="SSF55874">
    <property type="entry name" value="ATPase domain of HSP90 chaperone/DNA topoisomerase II/histidine kinase"/>
    <property type="match status" value="1"/>
</dbReference>
<dbReference type="AlphaFoldDB" id="A0A402CPL6"/>
<keyword evidence="1" id="KW-0723">Serine/threonine-protein kinase</keyword>
<dbReference type="GO" id="GO:0004674">
    <property type="term" value="F:protein serine/threonine kinase activity"/>
    <property type="evidence" value="ECO:0007669"/>
    <property type="project" value="UniProtKB-KW"/>
</dbReference>
<reference evidence="3 4" key="1">
    <citation type="journal article" date="2019" name="Int. J. Syst. Evol. Microbiol.">
        <title>Capsulimonas corticalis gen. nov., sp. nov., an aerobic capsulated bacterium, of a novel bacterial order, Capsulimonadales ord. nov., of the class Armatimonadia of the phylum Armatimonadetes.</title>
        <authorList>
            <person name="Li J."/>
            <person name="Kudo C."/>
            <person name="Tonouchi A."/>
        </authorList>
    </citation>
    <scope>NUCLEOTIDE SEQUENCE [LARGE SCALE GENOMIC DNA]</scope>
    <source>
        <strain evidence="3 4">AX-7</strain>
    </source>
</reference>
<dbReference type="InterPro" id="IPR003594">
    <property type="entry name" value="HATPase_dom"/>
</dbReference>
<protein>
    <recommendedName>
        <fullName evidence="2">Histidine kinase/HSP90-like ATPase domain-containing protein</fullName>
    </recommendedName>
</protein>
<keyword evidence="4" id="KW-1185">Reference proteome</keyword>
<dbReference type="PANTHER" id="PTHR35526:SF3">
    <property type="entry name" value="ANTI-SIGMA-F FACTOR RSBW"/>
    <property type="match status" value="1"/>
</dbReference>